<feature type="non-terminal residue" evidence="2">
    <location>
        <position position="1342"/>
    </location>
</feature>
<dbReference type="Proteomes" id="UP000076715">
    <property type="component" value="Unassembled WGS sequence"/>
</dbReference>
<reference evidence="2 3" key="1">
    <citation type="submission" date="2016-01" db="EMBL/GenBank/DDBJ databases">
        <title>The draft genome sequence of Aquimarina sp. RZW4-3-2.</title>
        <authorList>
            <person name="Wang Y."/>
        </authorList>
    </citation>
    <scope>NUCLEOTIDE SEQUENCE [LARGE SCALE GENOMIC DNA]</scope>
    <source>
        <strain evidence="2 3">RZW4-3-2</strain>
    </source>
</reference>
<sequence length="1342" mass="138408">MVPGTSNPVAVNSVNGGFLGCNNANAGIAAPADLSQSALFINNGFDTATPPGPPATCNTNSGAFPIFTEYNGITNQFTGTINGLTAGVTYRFKIAIADTGDRSLDSAVFINQIIGTNDIDGDGTSDQADLDDDNDGILDTAENTLNVDPSGDADGDFILNYEDFDDNGTATAPVCIDADLDGICDTLDPVFDFDGDNVSDHLDLDSDNDGIYDVVEAGGTDDDNDGDADGAPGNTAGTIGIPATAGTGLVPIETTAGTPDHLNLDSDNDGCSDANEAYSDPDADGGDGGQYGMTDPATVDGDGLVTETGINYTLGTNTAVTFSSNASTCIDANTDVNSIQVLGSTGGLAIANVLVNDTFGGATATIGTVDITVVSSSDPNVTLNTANGEVNVAPGTAAGTYTIGYQICEAGSAMPCSTSLITIIVDGDYDLDGIGDTTDLDDDNDGILDTVECPAVTGTSVEGPNLVLNSNFDDGYAFWTSDFNRGRGNEDGGTGYPSTSGNTCLDQGWVAISPYNSTDGRCNTYYSYPNTLPGIPDGSVLIVDADQTGANVYYTGGPVPPGTGGDVACDANYISFTDGTPGTLANPNNTLYIDPNDDAGESYWKQTVPNIEANSTYVFRCFIYIVEQNPELAFIINGATIFNSPVGDGSVGQEGTWQEVEFNWNSVAVSGAVTIEIANTQGGCFGNDIRLDDITLAKLFADFDGDGISNCRDIDSDNDGIPDVVEAQPTSGYIPLPNNGVVGTNVAANGIPNGFPAIGFTPENTDGAADEPDYLDLNSDDEGDNDTIEAGFTAATNTIDTDGDGLLNQYDASPTDAAGAIDYDDDQNGGSLDLPNNQNPNTIEVDYRDNTLGLDTDNDQIIDFFDDDDDNDGISDDVECFLSSTSLGSTTPYANSLETFLLPTGTVLNAGQSINSSVTLPDGSVVTATITNNPGSVSINSIETNDGRPAGLFLGLTGNGTPPNTDDGFRGVGGSQGGSYTLVYSFDKPTNVFFFDAETSVMEPSQAITDGDPFEILDIRNDAFFDFNGLDPRLVSTQTLNINTTNTTVADAPVAIFLSRNTTQLTFNINQQPGGLTGIGVGAFKFVCLDTDDDGIPNNLDLDSDNDGLYDVVETGNGALDTDNDGVINGSVGSNGIPDTAEDGGVDGAGVSSAPTDTDGNVNDGPNYLDIDSDDDGIQDNIEGQPTVGYIAPIVDNPATPLIDESDTDGNGVNDAYDTNGTALDPDTVDIDGTGGGDYIDTDADGDGIPDATEAYDTDGDNVPDTLPANADSDGDGLDDNYDTIDLGTTPATNATDGGELATDFPDDDNVGGDRDWRDPLDADGDDIADNVDLDDDNDGIP</sequence>
<feature type="compositionally biased region" description="Acidic residues" evidence="1">
    <location>
        <begin position="219"/>
        <end position="228"/>
    </location>
</feature>
<evidence type="ECO:0000313" key="2">
    <source>
        <dbReference type="EMBL" id="KZS38528.1"/>
    </source>
</evidence>
<feature type="region of interest" description="Disordered" evidence="1">
    <location>
        <begin position="1133"/>
        <end position="1163"/>
    </location>
</feature>
<protein>
    <recommendedName>
        <fullName evidence="4">MAM domain-containing protein</fullName>
    </recommendedName>
</protein>
<feature type="compositionally biased region" description="Acidic residues" evidence="1">
    <location>
        <begin position="1273"/>
        <end position="1283"/>
    </location>
</feature>
<feature type="compositionally biased region" description="Acidic residues" evidence="1">
    <location>
        <begin position="1240"/>
        <end position="1262"/>
    </location>
</feature>
<organism evidence="2 3">
    <name type="scientific">Aquimarina aggregata</name>
    <dbReference type="NCBI Taxonomy" id="1642818"/>
    <lineage>
        <taxon>Bacteria</taxon>
        <taxon>Pseudomonadati</taxon>
        <taxon>Bacteroidota</taxon>
        <taxon>Flavobacteriia</taxon>
        <taxon>Flavobacteriales</taxon>
        <taxon>Flavobacteriaceae</taxon>
        <taxon>Aquimarina</taxon>
    </lineage>
</organism>
<feature type="compositionally biased region" description="Low complexity" evidence="1">
    <location>
        <begin position="229"/>
        <end position="248"/>
    </location>
</feature>
<dbReference type="STRING" id="1642818.AWE51_13070"/>
<keyword evidence="3" id="KW-1185">Reference proteome</keyword>
<gene>
    <name evidence="2" type="ORF">AWE51_13070</name>
</gene>
<dbReference type="EMBL" id="LQRT01000046">
    <property type="protein sequence ID" value="KZS38528.1"/>
    <property type="molecule type" value="Genomic_DNA"/>
</dbReference>
<name>A0A162XB76_9FLAO</name>
<proteinExistence type="predicted"/>
<comment type="caution">
    <text evidence="2">The sequence shown here is derived from an EMBL/GenBank/DDBJ whole genome shotgun (WGS) entry which is preliminary data.</text>
</comment>
<dbReference type="InterPro" id="IPR049804">
    <property type="entry name" value="Choice_anch_L"/>
</dbReference>
<evidence type="ECO:0008006" key="4">
    <source>
        <dbReference type="Google" id="ProtNLM"/>
    </source>
</evidence>
<evidence type="ECO:0000256" key="1">
    <source>
        <dbReference type="SAM" id="MobiDB-lite"/>
    </source>
</evidence>
<feature type="compositionally biased region" description="Basic and acidic residues" evidence="1">
    <location>
        <begin position="1312"/>
        <end position="1321"/>
    </location>
</feature>
<dbReference type="SUPFAM" id="SSF103647">
    <property type="entry name" value="TSP type-3 repeat"/>
    <property type="match status" value="1"/>
</dbReference>
<dbReference type="NCBIfam" id="NF038133">
    <property type="entry name" value="choice_anch_L"/>
    <property type="match status" value="1"/>
</dbReference>
<feature type="compositionally biased region" description="Polar residues" evidence="1">
    <location>
        <begin position="828"/>
        <end position="839"/>
    </location>
</feature>
<feature type="compositionally biased region" description="Acidic residues" evidence="1">
    <location>
        <begin position="1322"/>
        <end position="1342"/>
    </location>
</feature>
<accession>A0A162XB76</accession>
<evidence type="ECO:0000313" key="3">
    <source>
        <dbReference type="Proteomes" id="UP000076715"/>
    </source>
</evidence>
<dbReference type="GO" id="GO:0005509">
    <property type="term" value="F:calcium ion binding"/>
    <property type="evidence" value="ECO:0007669"/>
    <property type="project" value="InterPro"/>
</dbReference>
<feature type="region of interest" description="Disordered" evidence="1">
    <location>
        <begin position="215"/>
        <end position="299"/>
    </location>
</feature>
<dbReference type="InterPro" id="IPR028974">
    <property type="entry name" value="TSP_type-3_rpt"/>
</dbReference>
<feature type="region of interest" description="Disordered" evidence="1">
    <location>
        <begin position="1217"/>
        <end position="1342"/>
    </location>
</feature>
<dbReference type="OrthoDB" id="9805017at2"/>
<feature type="region of interest" description="Disordered" evidence="1">
    <location>
        <begin position="817"/>
        <end position="839"/>
    </location>
</feature>